<feature type="domain" description="Ig-like" evidence="9">
    <location>
        <begin position="2"/>
        <end position="99"/>
    </location>
</feature>
<keyword evidence="5" id="KW-0472">Membrane</keyword>
<dbReference type="InterPro" id="IPR036179">
    <property type="entry name" value="Ig-like_dom_sf"/>
</dbReference>
<organism evidence="10 11">
    <name type="scientific">Parthenolecanium corni</name>
    <dbReference type="NCBI Taxonomy" id="536013"/>
    <lineage>
        <taxon>Eukaryota</taxon>
        <taxon>Metazoa</taxon>
        <taxon>Ecdysozoa</taxon>
        <taxon>Arthropoda</taxon>
        <taxon>Hexapoda</taxon>
        <taxon>Insecta</taxon>
        <taxon>Pterygota</taxon>
        <taxon>Neoptera</taxon>
        <taxon>Paraneoptera</taxon>
        <taxon>Hemiptera</taxon>
        <taxon>Sternorrhyncha</taxon>
        <taxon>Coccoidea</taxon>
        <taxon>Coccidae</taxon>
        <taxon>Parthenolecanium</taxon>
    </lineage>
</organism>
<dbReference type="InterPro" id="IPR003599">
    <property type="entry name" value="Ig_sub"/>
</dbReference>
<keyword evidence="11" id="KW-1185">Reference proteome</keyword>
<dbReference type="Pfam" id="PF13927">
    <property type="entry name" value="Ig_3"/>
    <property type="match status" value="2"/>
</dbReference>
<dbReference type="Gene3D" id="2.60.40.10">
    <property type="entry name" value="Immunoglobulins"/>
    <property type="match status" value="3"/>
</dbReference>
<protein>
    <recommendedName>
        <fullName evidence="9">Ig-like domain-containing protein</fullName>
    </recommendedName>
</protein>
<keyword evidence="2" id="KW-1003">Cell membrane</keyword>
<dbReference type="PROSITE" id="PS50835">
    <property type="entry name" value="IG_LIKE"/>
    <property type="match status" value="3"/>
</dbReference>
<dbReference type="InterPro" id="IPR013106">
    <property type="entry name" value="Ig_V-set"/>
</dbReference>
<sequence length="325" mass="36846">MPRFVETIPNVTVTVGRDALLACIVENLRGYKVAWVRVDTQTILSIHHNVITQNPRISLEYNDHRTWSLHIKNVQEADRGWYMCQINTDPMRSQQGYLQVVVPPSIVDRETSTDMVVRETSNVTLTCRAAGYPEPYVMWRREDGEDINYNGETVNVVDGEVLHITKVSRLHMGAYLCIASNGVPPSISKRVELRVQFPPMLTISNQLEAAYMGQNVSLTCHTEAHPTSINYWTTERGDMIVSGEKYEARSEEKEYNKDMVLIIHNVTRSDFGSYRCVAKNSLGETDGLIKLEENPTPSTTTISTAINLNRKKGKKDQTIIFSSMF</sequence>
<dbReference type="GO" id="GO:0043005">
    <property type="term" value="C:neuron projection"/>
    <property type="evidence" value="ECO:0007669"/>
    <property type="project" value="TreeGrafter"/>
</dbReference>
<dbReference type="FunFam" id="2.60.40.10:FF:000392">
    <property type="entry name" value="CLUMA_CG000981, isoform A"/>
    <property type="match status" value="1"/>
</dbReference>
<evidence type="ECO:0000313" key="10">
    <source>
        <dbReference type="EMBL" id="KAK7603635.1"/>
    </source>
</evidence>
<keyword evidence="8" id="KW-0393">Immunoglobulin domain</keyword>
<keyword evidence="4" id="KW-0677">Repeat</keyword>
<dbReference type="Proteomes" id="UP001367676">
    <property type="component" value="Unassembled WGS sequence"/>
</dbReference>
<dbReference type="InterPro" id="IPR051170">
    <property type="entry name" value="Neural/epithelial_adhesion"/>
</dbReference>
<evidence type="ECO:0000256" key="5">
    <source>
        <dbReference type="ARBA" id="ARBA00023136"/>
    </source>
</evidence>
<evidence type="ECO:0000256" key="1">
    <source>
        <dbReference type="ARBA" id="ARBA00004236"/>
    </source>
</evidence>
<dbReference type="Pfam" id="PF07686">
    <property type="entry name" value="V-set"/>
    <property type="match status" value="1"/>
</dbReference>
<comment type="caution">
    <text evidence="10">The sequence shown here is derived from an EMBL/GenBank/DDBJ whole genome shotgun (WGS) entry which is preliminary data.</text>
</comment>
<dbReference type="PANTHER" id="PTHR12231:SF253">
    <property type="entry name" value="DPR-INTERACTING PROTEIN ETA, ISOFORM B-RELATED"/>
    <property type="match status" value="1"/>
</dbReference>
<dbReference type="FunFam" id="2.60.40.10:FF:000376">
    <property type="entry name" value="CLUMA_CG000981, isoform A"/>
    <property type="match status" value="1"/>
</dbReference>
<evidence type="ECO:0000259" key="9">
    <source>
        <dbReference type="PROSITE" id="PS50835"/>
    </source>
</evidence>
<dbReference type="PANTHER" id="PTHR12231">
    <property type="entry name" value="CTX-RELATED TYPE I TRANSMEMBRANE PROTEIN"/>
    <property type="match status" value="1"/>
</dbReference>
<dbReference type="InterPro" id="IPR007110">
    <property type="entry name" value="Ig-like_dom"/>
</dbReference>
<dbReference type="InterPro" id="IPR013783">
    <property type="entry name" value="Ig-like_fold"/>
</dbReference>
<evidence type="ECO:0000256" key="4">
    <source>
        <dbReference type="ARBA" id="ARBA00022737"/>
    </source>
</evidence>
<evidence type="ECO:0000256" key="2">
    <source>
        <dbReference type="ARBA" id="ARBA00022475"/>
    </source>
</evidence>
<name>A0AAN9YAK0_9HEMI</name>
<dbReference type="EMBL" id="JBBCAQ010000006">
    <property type="protein sequence ID" value="KAK7603635.1"/>
    <property type="molecule type" value="Genomic_DNA"/>
</dbReference>
<dbReference type="GO" id="GO:0005886">
    <property type="term" value="C:plasma membrane"/>
    <property type="evidence" value="ECO:0007669"/>
    <property type="project" value="UniProtKB-SubCell"/>
</dbReference>
<dbReference type="FunFam" id="2.60.40.10:FF:000328">
    <property type="entry name" value="CLUMA_CG000981, isoform A"/>
    <property type="match status" value="1"/>
</dbReference>
<dbReference type="SMART" id="SM00409">
    <property type="entry name" value="IG"/>
    <property type="match status" value="3"/>
</dbReference>
<gene>
    <name evidence="10" type="ORF">V9T40_003634</name>
</gene>
<evidence type="ECO:0000256" key="7">
    <source>
        <dbReference type="ARBA" id="ARBA00023180"/>
    </source>
</evidence>
<keyword evidence="3" id="KW-0732">Signal</keyword>
<evidence type="ECO:0000256" key="3">
    <source>
        <dbReference type="ARBA" id="ARBA00022729"/>
    </source>
</evidence>
<keyword evidence="6" id="KW-1015">Disulfide bond</keyword>
<feature type="domain" description="Ig-like" evidence="9">
    <location>
        <begin position="104"/>
        <end position="188"/>
    </location>
</feature>
<evidence type="ECO:0000256" key="8">
    <source>
        <dbReference type="ARBA" id="ARBA00023319"/>
    </source>
</evidence>
<dbReference type="InterPro" id="IPR003598">
    <property type="entry name" value="Ig_sub2"/>
</dbReference>
<accession>A0AAN9YAK0</accession>
<comment type="subcellular location">
    <subcellularLocation>
        <location evidence="1">Cell membrane</location>
    </subcellularLocation>
</comment>
<dbReference type="SUPFAM" id="SSF48726">
    <property type="entry name" value="Immunoglobulin"/>
    <property type="match status" value="3"/>
</dbReference>
<reference evidence="10 11" key="1">
    <citation type="submission" date="2024-03" db="EMBL/GenBank/DDBJ databases">
        <title>Adaptation during the transition from Ophiocordyceps entomopathogen to insect associate is accompanied by gene loss and intensified selection.</title>
        <authorList>
            <person name="Ward C.M."/>
            <person name="Onetto C.A."/>
            <person name="Borneman A.R."/>
        </authorList>
    </citation>
    <scope>NUCLEOTIDE SEQUENCE [LARGE SCALE GENOMIC DNA]</scope>
    <source>
        <strain evidence="10">AWRI1</strain>
        <tissue evidence="10">Single Adult Female</tissue>
    </source>
</reference>
<dbReference type="SMART" id="SM00408">
    <property type="entry name" value="IGc2"/>
    <property type="match status" value="3"/>
</dbReference>
<proteinExistence type="predicted"/>
<evidence type="ECO:0000256" key="6">
    <source>
        <dbReference type="ARBA" id="ARBA00023157"/>
    </source>
</evidence>
<feature type="domain" description="Ig-like" evidence="9">
    <location>
        <begin position="199"/>
        <end position="303"/>
    </location>
</feature>
<dbReference type="AlphaFoldDB" id="A0AAN9YAK0"/>
<evidence type="ECO:0000313" key="11">
    <source>
        <dbReference type="Proteomes" id="UP001367676"/>
    </source>
</evidence>
<keyword evidence="7" id="KW-0325">Glycoprotein</keyword>